<protein>
    <recommendedName>
        <fullName evidence="4">YtxH domain-containing protein</fullName>
    </recommendedName>
</protein>
<gene>
    <name evidence="2" type="ORF">LJ739_15210</name>
</gene>
<organism evidence="2 3">
    <name type="scientific">Fluctibacter halophilus</name>
    <dbReference type="NCBI Taxonomy" id="226011"/>
    <lineage>
        <taxon>Bacteria</taxon>
        <taxon>Pseudomonadati</taxon>
        <taxon>Pseudomonadota</taxon>
        <taxon>Gammaproteobacteria</taxon>
        <taxon>Alteromonadales</taxon>
        <taxon>Alteromonadaceae</taxon>
        <taxon>Fluctibacter</taxon>
    </lineage>
</organism>
<dbReference type="PROSITE" id="PS51257">
    <property type="entry name" value="PROKAR_LIPOPROTEIN"/>
    <property type="match status" value="1"/>
</dbReference>
<proteinExistence type="predicted"/>
<name>A0ABS8GBY2_9ALTE</name>
<feature type="chain" id="PRO_5047058505" description="YtxH domain-containing protein" evidence="1">
    <location>
        <begin position="22"/>
        <end position="94"/>
    </location>
</feature>
<keyword evidence="1" id="KW-0732">Signal</keyword>
<keyword evidence="3" id="KW-1185">Reference proteome</keyword>
<evidence type="ECO:0000313" key="3">
    <source>
        <dbReference type="Proteomes" id="UP001520878"/>
    </source>
</evidence>
<evidence type="ECO:0008006" key="4">
    <source>
        <dbReference type="Google" id="ProtNLM"/>
    </source>
</evidence>
<dbReference type="Proteomes" id="UP001520878">
    <property type="component" value="Unassembled WGS sequence"/>
</dbReference>
<evidence type="ECO:0000313" key="2">
    <source>
        <dbReference type="EMBL" id="MCC2617601.1"/>
    </source>
</evidence>
<accession>A0ABS8GBY2</accession>
<comment type="caution">
    <text evidence="2">The sequence shown here is derived from an EMBL/GenBank/DDBJ whole genome shotgun (WGS) entry which is preliminary data.</text>
</comment>
<dbReference type="RefSeq" id="WP_229161882.1">
    <property type="nucleotide sequence ID" value="NZ_JAJEWP010000005.1"/>
</dbReference>
<evidence type="ECO:0000256" key="1">
    <source>
        <dbReference type="SAM" id="SignalP"/>
    </source>
</evidence>
<reference evidence="2 3" key="1">
    <citation type="submission" date="2021-10" db="EMBL/GenBank/DDBJ databases">
        <title>Draft genome of Aestuariibacter halophilus JC2043.</title>
        <authorList>
            <person name="Emsley S.A."/>
            <person name="Pfannmuller K.M."/>
            <person name="Ushijima B."/>
            <person name="Saw J.H."/>
            <person name="Videau P."/>
        </authorList>
    </citation>
    <scope>NUCLEOTIDE SEQUENCE [LARGE SCALE GENOMIC DNA]</scope>
    <source>
        <strain evidence="2 3">JC2043</strain>
    </source>
</reference>
<feature type="signal peptide" evidence="1">
    <location>
        <begin position="1"/>
        <end position="21"/>
    </location>
</feature>
<dbReference type="EMBL" id="JAJEWP010000005">
    <property type="protein sequence ID" value="MCC2617601.1"/>
    <property type="molecule type" value="Genomic_DNA"/>
</dbReference>
<sequence>MKTVVKLVPFSVLMVALLALGGCGEDDTAEDTGKKVDEWVAESKDALEDAGDDVKDLAEDARDDLDDKATDVGNAIEDACENAKEQLDTEDKDC</sequence>